<dbReference type="GO" id="GO:0004674">
    <property type="term" value="F:protein serine/threonine kinase activity"/>
    <property type="evidence" value="ECO:0007669"/>
    <property type="project" value="UniProtKB-KW"/>
</dbReference>
<gene>
    <name evidence="11" type="ORF">GTS_11810</name>
</gene>
<feature type="domain" description="Protein kinase" evidence="10">
    <location>
        <begin position="146"/>
        <end position="427"/>
    </location>
</feature>
<dbReference type="Pfam" id="PF16919">
    <property type="entry name" value="PknG_rubred"/>
    <property type="match status" value="1"/>
</dbReference>
<evidence type="ECO:0000256" key="2">
    <source>
        <dbReference type="ARBA" id="ARBA00022527"/>
    </source>
</evidence>
<dbReference type="InterPro" id="IPR031634">
    <property type="entry name" value="PknG_rubred"/>
</dbReference>
<organism evidence="11 12">
    <name type="scientific">Gandjariella thermophila</name>
    <dbReference type="NCBI Taxonomy" id="1931992"/>
    <lineage>
        <taxon>Bacteria</taxon>
        <taxon>Bacillati</taxon>
        <taxon>Actinomycetota</taxon>
        <taxon>Actinomycetes</taxon>
        <taxon>Pseudonocardiales</taxon>
        <taxon>Pseudonocardiaceae</taxon>
        <taxon>Gandjariella</taxon>
    </lineage>
</organism>
<dbReference type="Pfam" id="PF00069">
    <property type="entry name" value="Pkinase"/>
    <property type="match status" value="1"/>
</dbReference>
<dbReference type="Gene3D" id="3.30.200.20">
    <property type="entry name" value="Phosphorylase Kinase, domain 1"/>
    <property type="match status" value="1"/>
</dbReference>
<name>A0A4D4J473_9PSEU</name>
<evidence type="ECO:0000259" key="10">
    <source>
        <dbReference type="PROSITE" id="PS50011"/>
    </source>
</evidence>
<keyword evidence="4" id="KW-0547">Nucleotide-binding</keyword>
<evidence type="ECO:0000313" key="11">
    <source>
        <dbReference type="EMBL" id="GDY29548.1"/>
    </source>
</evidence>
<evidence type="ECO:0000256" key="3">
    <source>
        <dbReference type="ARBA" id="ARBA00022679"/>
    </source>
</evidence>
<dbReference type="InterPro" id="IPR011009">
    <property type="entry name" value="Kinase-like_dom_sf"/>
</dbReference>
<comment type="caution">
    <text evidence="11">The sequence shown here is derived from an EMBL/GenBank/DDBJ whole genome shotgun (WGS) entry which is preliminary data.</text>
</comment>
<reference evidence="12" key="1">
    <citation type="submission" date="2019-04" db="EMBL/GenBank/DDBJ databases">
        <title>Draft genome sequence of Pseudonocardiaceae bacterium SL3-2-4.</title>
        <authorList>
            <person name="Ningsih F."/>
            <person name="Yokota A."/>
            <person name="Sakai Y."/>
            <person name="Nanatani K."/>
            <person name="Yabe S."/>
            <person name="Oetari A."/>
            <person name="Sjamsuridzal W."/>
        </authorList>
    </citation>
    <scope>NUCLEOTIDE SEQUENCE [LARGE SCALE GENOMIC DNA]</scope>
    <source>
        <strain evidence="12">SL3-2-4</strain>
    </source>
</reference>
<evidence type="ECO:0000256" key="1">
    <source>
        <dbReference type="ARBA" id="ARBA00012513"/>
    </source>
</evidence>
<keyword evidence="6" id="KW-0067">ATP-binding</keyword>
<dbReference type="SUPFAM" id="SSF56112">
    <property type="entry name" value="Protein kinase-like (PK-like)"/>
    <property type="match status" value="1"/>
</dbReference>
<dbReference type="GO" id="GO:0005524">
    <property type="term" value="F:ATP binding"/>
    <property type="evidence" value="ECO:0007669"/>
    <property type="project" value="UniProtKB-KW"/>
</dbReference>
<dbReference type="CDD" id="cd14014">
    <property type="entry name" value="STKc_PknB_like"/>
    <property type="match status" value="1"/>
</dbReference>
<evidence type="ECO:0000256" key="8">
    <source>
        <dbReference type="ARBA" id="ARBA00048679"/>
    </source>
</evidence>
<accession>A0A4D4J473</accession>
<dbReference type="EMBL" id="BJFL01000004">
    <property type="protein sequence ID" value="GDY29548.1"/>
    <property type="molecule type" value="Genomic_DNA"/>
</dbReference>
<dbReference type="SUPFAM" id="SSF48452">
    <property type="entry name" value="TPR-like"/>
    <property type="match status" value="1"/>
</dbReference>
<evidence type="ECO:0000313" key="12">
    <source>
        <dbReference type="Proteomes" id="UP000298860"/>
    </source>
</evidence>
<dbReference type="PROSITE" id="PS50011">
    <property type="entry name" value="PROTEIN_KINASE_DOM"/>
    <property type="match status" value="1"/>
</dbReference>
<dbReference type="EC" id="2.7.11.1" evidence="1"/>
<dbReference type="PANTHER" id="PTHR24363:SF0">
    <property type="entry name" value="SERINE_THREONINE KINASE LIKE DOMAIN CONTAINING 1"/>
    <property type="match status" value="1"/>
</dbReference>
<keyword evidence="2" id="KW-0723">Serine/threonine-protein kinase</keyword>
<dbReference type="Proteomes" id="UP000298860">
    <property type="component" value="Unassembled WGS sequence"/>
</dbReference>
<dbReference type="Gene3D" id="1.10.510.10">
    <property type="entry name" value="Transferase(Phosphotransferase) domain 1"/>
    <property type="match status" value="1"/>
</dbReference>
<keyword evidence="3" id="KW-0808">Transferase</keyword>
<evidence type="ECO:0000256" key="5">
    <source>
        <dbReference type="ARBA" id="ARBA00022777"/>
    </source>
</evidence>
<evidence type="ECO:0000256" key="4">
    <source>
        <dbReference type="ARBA" id="ARBA00022741"/>
    </source>
</evidence>
<dbReference type="InterPro" id="IPR031636">
    <property type="entry name" value="PknG_TPR"/>
</dbReference>
<evidence type="ECO:0000256" key="6">
    <source>
        <dbReference type="ARBA" id="ARBA00022840"/>
    </source>
</evidence>
<comment type="catalytic activity">
    <reaction evidence="7">
        <text>L-threonyl-[protein] + ATP = O-phospho-L-threonyl-[protein] + ADP + H(+)</text>
        <dbReference type="Rhea" id="RHEA:46608"/>
        <dbReference type="Rhea" id="RHEA-COMP:11060"/>
        <dbReference type="Rhea" id="RHEA-COMP:11605"/>
        <dbReference type="ChEBI" id="CHEBI:15378"/>
        <dbReference type="ChEBI" id="CHEBI:30013"/>
        <dbReference type="ChEBI" id="CHEBI:30616"/>
        <dbReference type="ChEBI" id="CHEBI:61977"/>
        <dbReference type="ChEBI" id="CHEBI:456216"/>
        <dbReference type="EC" id="2.7.11.1"/>
    </reaction>
</comment>
<evidence type="ECO:0000256" key="9">
    <source>
        <dbReference type="SAM" id="MobiDB-lite"/>
    </source>
</evidence>
<evidence type="ECO:0000256" key="7">
    <source>
        <dbReference type="ARBA" id="ARBA00047899"/>
    </source>
</evidence>
<dbReference type="Pfam" id="PF16918">
    <property type="entry name" value="PknG_TPR"/>
    <property type="match status" value="1"/>
</dbReference>
<dbReference type="RefSeq" id="WP_225978123.1">
    <property type="nucleotide sequence ID" value="NZ_BJFL01000004.1"/>
</dbReference>
<feature type="compositionally biased region" description="Low complexity" evidence="9">
    <location>
        <begin position="12"/>
        <end position="43"/>
    </location>
</feature>
<feature type="region of interest" description="Disordered" evidence="9">
    <location>
        <begin position="1"/>
        <end position="70"/>
    </location>
</feature>
<dbReference type="FunFam" id="1.10.510.10:FF:000306">
    <property type="entry name" value="Serine/threonine protein kinase"/>
    <property type="match status" value="1"/>
</dbReference>
<keyword evidence="12" id="KW-1185">Reference proteome</keyword>
<dbReference type="FunFam" id="3.30.200.20:FF:000205">
    <property type="entry name" value="Serine/threonine protein kinase"/>
    <property type="match status" value="1"/>
</dbReference>
<feature type="compositionally biased region" description="Pro residues" evidence="9">
    <location>
        <begin position="1"/>
        <end position="11"/>
    </location>
</feature>
<dbReference type="InterPro" id="IPR011990">
    <property type="entry name" value="TPR-like_helical_dom_sf"/>
</dbReference>
<dbReference type="Gene3D" id="1.25.40.10">
    <property type="entry name" value="Tetratricopeptide repeat domain"/>
    <property type="match status" value="1"/>
</dbReference>
<keyword evidence="5" id="KW-0418">Kinase</keyword>
<protein>
    <recommendedName>
        <fullName evidence="1">non-specific serine/threonine protein kinase</fullName>
        <ecNumber evidence="1">2.7.11.1</ecNumber>
    </recommendedName>
</protein>
<comment type="catalytic activity">
    <reaction evidence="8">
        <text>L-seryl-[protein] + ATP = O-phospho-L-seryl-[protein] + ADP + H(+)</text>
        <dbReference type="Rhea" id="RHEA:17989"/>
        <dbReference type="Rhea" id="RHEA-COMP:9863"/>
        <dbReference type="Rhea" id="RHEA-COMP:11604"/>
        <dbReference type="ChEBI" id="CHEBI:15378"/>
        <dbReference type="ChEBI" id="CHEBI:29999"/>
        <dbReference type="ChEBI" id="CHEBI:30616"/>
        <dbReference type="ChEBI" id="CHEBI:83421"/>
        <dbReference type="ChEBI" id="CHEBI:456216"/>
        <dbReference type="EC" id="2.7.11.1"/>
    </reaction>
</comment>
<dbReference type="PANTHER" id="PTHR24363">
    <property type="entry name" value="SERINE/THREONINE PROTEIN KINASE"/>
    <property type="match status" value="1"/>
</dbReference>
<dbReference type="InterPro" id="IPR000719">
    <property type="entry name" value="Prot_kinase_dom"/>
</dbReference>
<dbReference type="AlphaFoldDB" id="A0A4D4J473"/>
<proteinExistence type="predicted"/>
<sequence length="740" mass="80221">MKSPRRPPATPPQTQAAAARVPAEDTAAAEHTAAAPEPTASAEDSWRAAPPDSGRPRYSSGRTSRRTRMGAGLVEVPRVPYRDPATAVLADPRVPESKRVCGRCHEPVGRSASGREGEPEGVCPRCGSAFSFRPRLAPGELVAGQYEVLGCLAHGGYGWIYLARDHNVSDRWVVLKGLLDANDPDAMTAALAERRFLAEVEHPNIVRIYNFVQHADQASGTTTGYIVMEYVGGESIRDLRCPPDGRGAPLPLEQAIAYVLEVLPALGYLHDLGLLYCDFKPDNVIQTDEAVKLIDMGAVRRMDDHHSPVYGTIGYQAPEVPRKGPSVSSDLYTVGRTLAVLTFDFDGYTGRFADRLPARSDVPVLTRFESFDRLLRRATHADPARRFHSAEEMADQLTGVLREVLAIEDGQPRPAPSTAFSPERRVFGVDAEAAADAGPDPAVVAAALPVPQVDPADPAAGWLATAATADSAELVEALRTAPLVTVEVRLRLVRALIERGEAPTALVELDDMAVTEPADWRLAWYRGVAELAAGRPAAARDCFERVYDLRPGEPAVKLALAASAECAGDNTTACTYFDRVWRTDHNYVSAAFGLARSLRRVEDRAGAVEVLRGVPDTSRHHVAAQVAAIRARTVGRDPAELSADELAETCGWLQQLDLDHGQQARLAVEVLTAALNWVHAGRPGDVDGESEALLGCRLTERDLRLGLERGYRALARHAETPEERIALVDRANAVRPRTWF</sequence>